<feature type="transmembrane region" description="Helical" evidence="2">
    <location>
        <begin position="157"/>
        <end position="176"/>
    </location>
</feature>
<evidence type="ECO:0000256" key="2">
    <source>
        <dbReference type="SAM" id="Phobius"/>
    </source>
</evidence>
<dbReference type="AlphaFoldDB" id="A0A318SWP4"/>
<comment type="similarity">
    <text evidence="1">Belongs to the YggT family.</text>
</comment>
<accession>A0A318SWP4</accession>
<feature type="transmembrane region" description="Helical" evidence="2">
    <location>
        <begin position="6"/>
        <end position="26"/>
    </location>
</feature>
<dbReference type="Pfam" id="PF02325">
    <property type="entry name" value="CCB3_YggT"/>
    <property type="match status" value="2"/>
</dbReference>
<dbReference type="RefSeq" id="WP_110464712.1">
    <property type="nucleotide sequence ID" value="NZ_JAMOFZ010000003.1"/>
</dbReference>
<keyword evidence="4" id="KW-1185">Reference proteome</keyword>
<dbReference type="EMBL" id="QJTC01000003">
    <property type="protein sequence ID" value="PYE79219.1"/>
    <property type="molecule type" value="Genomic_DNA"/>
</dbReference>
<evidence type="ECO:0000313" key="4">
    <source>
        <dbReference type="Proteomes" id="UP000247540"/>
    </source>
</evidence>
<name>A0A318SWP4_9BURK</name>
<sequence length="184" mass="20057">MLYQILSFLLDIAVAFVGGACLLRLYMQAQRLPFGNPVGRLVFAITDWIVMPLRRLVPAWGRWDMASLLAAYLLVLVKLLILWGVLGAVTPAGYLPVIALFALAQLAISMFTALLIVYAVMSWVQPHSPLMPIAERLCAPIVAPLRRHLPSVGGFDFSPLVALILLQVAGMVLGGLQGEVLRLV</sequence>
<feature type="transmembrane region" description="Helical" evidence="2">
    <location>
        <begin position="97"/>
        <end position="121"/>
    </location>
</feature>
<protein>
    <submittedName>
        <fullName evidence="3">YggT family protein</fullName>
    </submittedName>
</protein>
<dbReference type="PANTHER" id="PTHR33219:SF14">
    <property type="entry name" value="PROTEIN COFACTOR ASSEMBLY OF COMPLEX C SUBUNIT B CCB3, CHLOROPLASTIC-RELATED"/>
    <property type="match status" value="1"/>
</dbReference>
<proteinExistence type="inferred from homology"/>
<evidence type="ECO:0000256" key="1">
    <source>
        <dbReference type="ARBA" id="ARBA00010894"/>
    </source>
</evidence>
<gene>
    <name evidence="3" type="ORF">DFQ15_103207</name>
</gene>
<organism evidence="3 4">
    <name type="scientific">Xylophilus ampelinus</name>
    <dbReference type="NCBI Taxonomy" id="54067"/>
    <lineage>
        <taxon>Bacteria</taxon>
        <taxon>Pseudomonadati</taxon>
        <taxon>Pseudomonadota</taxon>
        <taxon>Betaproteobacteria</taxon>
        <taxon>Burkholderiales</taxon>
        <taxon>Xylophilus</taxon>
    </lineage>
</organism>
<keyword evidence="2" id="KW-0812">Transmembrane</keyword>
<dbReference type="OrthoDB" id="9806665at2"/>
<dbReference type="InterPro" id="IPR003425">
    <property type="entry name" value="CCB3/YggT"/>
</dbReference>
<keyword evidence="2" id="KW-1133">Transmembrane helix</keyword>
<keyword evidence="2" id="KW-0472">Membrane</keyword>
<dbReference type="Proteomes" id="UP000247540">
    <property type="component" value="Unassembled WGS sequence"/>
</dbReference>
<dbReference type="PANTHER" id="PTHR33219">
    <property type="entry name" value="YLMG HOMOLOG PROTEIN 2, CHLOROPLASTIC"/>
    <property type="match status" value="1"/>
</dbReference>
<dbReference type="GO" id="GO:0016020">
    <property type="term" value="C:membrane"/>
    <property type="evidence" value="ECO:0007669"/>
    <property type="project" value="InterPro"/>
</dbReference>
<evidence type="ECO:0000313" key="3">
    <source>
        <dbReference type="EMBL" id="PYE79219.1"/>
    </source>
</evidence>
<feature type="transmembrane region" description="Helical" evidence="2">
    <location>
        <begin position="69"/>
        <end position="90"/>
    </location>
</feature>
<comment type="caution">
    <text evidence="3">The sequence shown here is derived from an EMBL/GenBank/DDBJ whole genome shotgun (WGS) entry which is preliminary data.</text>
</comment>
<reference evidence="3 4" key="1">
    <citation type="submission" date="2018-06" db="EMBL/GenBank/DDBJ databases">
        <title>Genomic Encyclopedia of Type Strains, Phase III (KMG-III): the genomes of soil and plant-associated and newly described type strains.</title>
        <authorList>
            <person name="Whitman W."/>
        </authorList>
    </citation>
    <scope>NUCLEOTIDE SEQUENCE [LARGE SCALE GENOMIC DNA]</scope>
    <source>
        <strain evidence="3 4">CECT 7646</strain>
    </source>
</reference>